<organism evidence="2 3">
    <name type="scientific">Rhodocollybia butyracea</name>
    <dbReference type="NCBI Taxonomy" id="206335"/>
    <lineage>
        <taxon>Eukaryota</taxon>
        <taxon>Fungi</taxon>
        <taxon>Dikarya</taxon>
        <taxon>Basidiomycota</taxon>
        <taxon>Agaricomycotina</taxon>
        <taxon>Agaricomycetes</taxon>
        <taxon>Agaricomycetidae</taxon>
        <taxon>Agaricales</taxon>
        <taxon>Marasmiineae</taxon>
        <taxon>Omphalotaceae</taxon>
        <taxon>Rhodocollybia</taxon>
    </lineage>
</organism>
<protein>
    <submittedName>
        <fullName evidence="2">Uncharacterized protein</fullName>
    </submittedName>
</protein>
<evidence type="ECO:0000313" key="3">
    <source>
        <dbReference type="Proteomes" id="UP000772434"/>
    </source>
</evidence>
<gene>
    <name evidence="2" type="ORF">BDP27DRAFT_1454625</name>
</gene>
<keyword evidence="3" id="KW-1185">Reference proteome</keyword>
<dbReference type="Proteomes" id="UP000772434">
    <property type="component" value="Unassembled WGS sequence"/>
</dbReference>
<name>A0A9P5P409_9AGAR</name>
<reference evidence="2" key="1">
    <citation type="submission" date="2020-11" db="EMBL/GenBank/DDBJ databases">
        <authorList>
            <consortium name="DOE Joint Genome Institute"/>
            <person name="Ahrendt S."/>
            <person name="Riley R."/>
            <person name="Andreopoulos W."/>
            <person name="Labutti K."/>
            <person name="Pangilinan J."/>
            <person name="Ruiz-Duenas F.J."/>
            <person name="Barrasa J.M."/>
            <person name="Sanchez-Garcia M."/>
            <person name="Camarero S."/>
            <person name="Miyauchi S."/>
            <person name="Serrano A."/>
            <person name="Linde D."/>
            <person name="Babiker R."/>
            <person name="Drula E."/>
            <person name="Ayuso-Fernandez I."/>
            <person name="Pacheco R."/>
            <person name="Padilla G."/>
            <person name="Ferreira P."/>
            <person name="Barriuso J."/>
            <person name="Kellner H."/>
            <person name="Castanera R."/>
            <person name="Alfaro M."/>
            <person name="Ramirez L."/>
            <person name="Pisabarro A.G."/>
            <person name="Kuo A."/>
            <person name="Tritt A."/>
            <person name="Lipzen A."/>
            <person name="He G."/>
            <person name="Yan M."/>
            <person name="Ng V."/>
            <person name="Cullen D."/>
            <person name="Martin F."/>
            <person name="Rosso M.-N."/>
            <person name="Henrissat B."/>
            <person name="Hibbett D."/>
            <person name="Martinez A.T."/>
            <person name="Grigoriev I.V."/>
        </authorList>
    </citation>
    <scope>NUCLEOTIDE SEQUENCE</scope>
    <source>
        <strain evidence="2">AH 40177</strain>
    </source>
</reference>
<dbReference type="AlphaFoldDB" id="A0A9P5P409"/>
<feature type="compositionally biased region" description="Polar residues" evidence="1">
    <location>
        <begin position="1"/>
        <end position="11"/>
    </location>
</feature>
<feature type="compositionally biased region" description="Polar residues" evidence="1">
    <location>
        <begin position="27"/>
        <end position="38"/>
    </location>
</feature>
<evidence type="ECO:0000313" key="2">
    <source>
        <dbReference type="EMBL" id="KAF9051245.1"/>
    </source>
</evidence>
<feature type="region of interest" description="Disordered" evidence="1">
    <location>
        <begin position="72"/>
        <end position="116"/>
    </location>
</feature>
<comment type="caution">
    <text evidence="2">The sequence shown here is derived from an EMBL/GenBank/DDBJ whole genome shotgun (WGS) entry which is preliminary data.</text>
</comment>
<feature type="region of interest" description="Disordered" evidence="1">
    <location>
        <begin position="1"/>
        <end position="58"/>
    </location>
</feature>
<accession>A0A9P5P409</accession>
<evidence type="ECO:0000256" key="1">
    <source>
        <dbReference type="SAM" id="MobiDB-lite"/>
    </source>
</evidence>
<feature type="compositionally biased region" description="Low complexity" evidence="1">
    <location>
        <begin position="84"/>
        <end position="99"/>
    </location>
</feature>
<sequence length="264" mass="29034">MASNDSKTFFSLPNYRHNASEPGTDPATLQQAILQPTLSFRPPPKRARKTVNPSAPKPVLYSFKIPDYPCKDENSTSSQPFFRTPTTPGPSTSLLPSLDLDIDQPFNPPSVPDSPLAESLTQLFEDNLQPSCSPFSCSPVTPRLDFETVSEPSSSPESILVTPSSSVFNWSTLESESLSSDPPLSRKSRAPRVSTLSKAQAALEALDKLGISVFELIATVLDPIHPCFASSRNAFFRRDTKLIPRLLQIHQQLRKVCDTIRLGH</sequence>
<dbReference type="EMBL" id="JADNRY010000458">
    <property type="protein sequence ID" value="KAF9051245.1"/>
    <property type="molecule type" value="Genomic_DNA"/>
</dbReference>
<proteinExistence type="predicted"/>